<keyword evidence="3" id="KW-1185">Reference proteome</keyword>
<organism>
    <name type="scientific">Pediculus humanus subsp. corporis</name>
    <name type="common">Body louse</name>
    <dbReference type="NCBI Taxonomy" id="121224"/>
    <lineage>
        <taxon>Eukaryota</taxon>
        <taxon>Metazoa</taxon>
        <taxon>Ecdysozoa</taxon>
        <taxon>Arthropoda</taxon>
        <taxon>Hexapoda</taxon>
        <taxon>Insecta</taxon>
        <taxon>Pterygota</taxon>
        <taxon>Neoptera</taxon>
        <taxon>Paraneoptera</taxon>
        <taxon>Psocodea</taxon>
        <taxon>Troctomorpha</taxon>
        <taxon>Phthiraptera</taxon>
        <taxon>Anoplura</taxon>
        <taxon>Pediculidae</taxon>
        <taxon>Pediculus</taxon>
    </lineage>
</organism>
<dbReference type="EnsemblMetazoa" id="PHUM389850-RA">
    <property type="protein sequence ID" value="PHUM389850-PA"/>
    <property type="gene ID" value="PHUM389850"/>
</dbReference>
<evidence type="ECO:0000313" key="2">
    <source>
        <dbReference type="EnsemblMetazoa" id="PHUM389850-PA"/>
    </source>
</evidence>
<dbReference type="VEuPathDB" id="VectorBase:PHUM389850"/>
<gene>
    <name evidence="2" type="primary">8237543</name>
    <name evidence="1" type="ORF">Phum_PHUM389850</name>
</gene>
<dbReference type="EMBL" id="DS235442">
    <property type="protein sequence ID" value="EEB15800.1"/>
    <property type="molecule type" value="Genomic_DNA"/>
</dbReference>
<dbReference type="AlphaFoldDB" id="E0VQZ4"/>
<dbReference type="Proteomes" id="UP000009046">
    <property type="component" value="Unassembled WGS sequence"/>
</dbReference>
<dbReference type="InParanoid" id="E0VQZ4"/>
<evidence type="ECO:0000313" key="3">
    <source>
        <dbReference type="Proteomes" id="UP000009046"/>
    </source>
</evidence>
<protein>
    <submittedName>
        <fullName evidence="1 2">Uncharacterized protein</fullName>
    </submittedName>
</protein>
<evidence type="ECO:0000313" key="1">
    <source>
        <dbReference type="EMBL" id="EEB15800.1"/>
    </source>
</evidence>
<dbReference type="RefSeq" id="XP_002428538.1">
    <property type="nucleotide sequence ID" value="XM_002428493.1"/>
</dbReference>
<dbReference type="GeneID" id="8237543"/>
<accession>E0VQZ4</accession>
<dbReference type="KEGG" id="phu:Phum_PHUM389850"/>
<dbReference type="HOGENOM" id="CLU_1909188_0_0_1"/>
<proteinExistence type="predicted"/>
<reference evidence="2" key="3">
    <citation type="submission" date="2021-02" db="UniProtKB">
        <authorList>
            <consortium name="EnsemblMetazoa"/>
        </authorList>
    </citation>
    <scope>IDENTIFICATION</scope>
    <source>
        <strain evidence="2">USDA</strain>
    </source>
</reference>
<dbReference type="EMBL" id="AAZO01004561">
    <property type="status" value="NOT_ANNOTATED_CDS"/>
    <property type="molecule type" value="Genomic_DNA"/>
</dbReference>
<name>E0VQZ4_PEDHC</name>
<dbReference type="CTD" id="8237543"/>
<reference evidence="1" key="2">
    <citation type="submission" date="2007-04" db="EMBL/GenBank/DDBJ databases">
        <title>The genome of the human body louse.</title>
        <authorList>
            <consortium name="The Human Body Louse Genome Consortium"/>
            <person name="Kirkness E."/>
            <person name="Walenz B."/>
            <person name="Hass B."/>
            <person name="Bruggner R."/>
            <person name="Strausberg R."/>
        </authorList>
    </citation>
    <scope>NUCLEOTIDE SEQUENCE</scope>
    <source>
        <strain evidence="1">USDA</strain>
    </source>
</reference>
<sequence length="133" mass="15190">MTKNKNFTVTINSFYLKNFLTAEFTTQSKEYSLYDSIRGNTKLNSIGVAEEKSFFNESNTKIMDALISFQSLEFQTSLRNPEPSTKSVVLHDLNIKDTKGNKWNYCGRQIPLQNINGTHFSALHVQLQHDSCS</sequence>
<reference evidence="1" key="1">
    <citation type="submission" date="2007-04" db="EMBL/GenBank/DDBJ databases">
        <title>Annotation of Pediculus humanus corporis strain USDA.</title>
        <authorList>
            <person name="Kirkness E."/>
            <person name="Hannick L."/>
            <person name="Hass B."/>
            <person name="Bruggner R."/>
            <person name="Lawson D."/>
            <person name="Bidwell S."/>
            <person name="Joardar V."/>
            <person name="Caler E."/>
            <person name="Walenz B."/>
            <person name="Inman J."/>
            <person name="Schobel S."/>
            <person name="Galinsky K."/>
            <person name="Amedeo P."/>
            <person name="Strausberg R."/>
        </authorList>
    </citation>
    <scope>NUCLEOTIDE SEQUENCE</scope>
    <source>
        <strain evidence="1">USDA</strain>
    </source>
</reference>